<keyword evidence="5 6" id="KW-0472">Membrane</keyword>
<feature type="transmembrane region" description="Helical" evidence="6">
    <location>
        <begin position="15"/>
        <end position="33"/>
    </location>
</feature>
<feature type="transmembrane region" description="Helical" evidence="6">
    <location>
        <begin position="236"/>
        <end position="258"/>
    </location>
</feature>
<dbReference type="AlphaFoldDB" id="A0A4R9C2I4"/>
<dbReference type="Pfam" id="PF02687">
    <property type="entry name" value="FtsX"/>
    <property type="match status" value="1"/>
</dbReference>
<dbReference type="InterPro" id="IPR003838">
    <property type="entry name" value="ABC3_permease_C"/>
</dbReference>
<sequence length="361" mass="43003">MRFILKEIFRNIRQMYLYITVLVLSTVFCFQILSSNQVRIENRRSLTDKNITATYQFTDSYKSVYKDAVEILNKYKDIHIFDIKYKFPQNFNIEMNKRGEFRINRFFYTMFKMNNKFQIYSGKIPDFKSDDLEISIPLTYSLNNEVKIGDHIDINGTDLKVIGITDYTGGNNAFVISLNTAKKLNMKAVEAEIKLKDDISKEERIKIYNEINNLMGENVFIDIDTSGGMMESIPRMYPIITILLFLSIFNILFVYWNILNNRKRRYFIYNFLGIKKRQFYKMLLSEVVIIYILSFIAACLIFVCIDSIILKNIFNLYRYSLKIEFIIFIFVLFLILLVIFTYFAIRKYFNKSVIEIYKENV</sequence>
<evidence type="ECO:0000256" key="1">
    <source>
        <dbReference type="ARBA" id="ARBA00004651"/>
    </source>
</evidence>
<name>A0A4R9C2I4_9FIRM</name>
<evidence type="ECO:0000313" key="9">
    <source>
        <dbReference type="Proteomes" id="UP000297454"/>
    </source>
</evidence>
<keyword evidence="4 6" id="KW-1133">Transmembrane helix</keyword>
<feature type="transmembrane region" description="Helical" evidence="6">
    <location>
        <begin position="325"/>
        <end position="345"/>
    </location>
</feature>
<dbReference type="PANTHER" id="PTHR30287:SF2">
    <property type="entry name" value="BLL1001 PROTEIN"/>
    <property type="match status" value="1"/>
</dbReference>
<evidence type="ECO:0000256" key="6">
    <source>
        <dbReference type="SAM" id="Phobius"/>
    </source>
</evidence>
<dbReference type="Proteomes" id="UP000297454">
    <property type="component" value="Unassembled WGS sequence"/>
</dbReference>
<gene>
    <name evidence="8" type="ORF">EQF91_01175</name>
</gene>
<evidence type="ECO:0000256" key="2">
    <source>
        <dbReference type="ARBA" id="ARBA00022475"/>
    </source>
</evidence>
<evidence type="ECO:0000256" key="4">
    <source>
        <dbReference type="ARBA" id="ARBA00022989"/>
    </source>
</evidence>
<evidence type="ECO:0000256" key="5">
    <source>
        <dbReference type="ARBA" id="ARBA00023136"/>
    </source>
</evidence>
<evidence type="ECO:0000259" key="7">
    <source>
        <dbReference type="Pfam" id="PF02687"/>
    </source>
</evidence>
<feature type="transmembrane region" description="Helical" evidence="6">
    <location>
        <begin position="279"/>
        <end position="305"/>
    </location>
</feature>
<organism evidence="8 9">
    <name type="scientific">Helcococcus ovis</name>
    <dbReference type="NCBI Taxonomy" id="72026"/>
    <lineage>
        <taxon>Bacteria</taxon>
        <taxon>Bacillati</taxon>
        <taxon>Bacillota</taxon>
        <taxon>Tissierellia</taxon>
        <taxon>Tissierellales</taxon>
        <taxon>Peptoniphilaceae</taxon>
        <taxon>Helcococcus</taxon>
    </lineage>
</organism>
<dbReference type="InterPro" id="IPR038766">
    <property type="entry name" value="Membrane_comp_ABC_pdt"/>
</dbReference>
<comment type="subcellular location">
    <subcellularLocation>
        <location evidence="1">Cell membrane</location>
        <topology evidence="1">Multi-pass membrane protein</topology>
    </subcellularLocation>
</comment>
<keyword evidence="3 6" id="KW-0812">Transmembrane</keyword>
<evidence type="ECO:0000313" key="8">
    <source>
        <dbReference type="EMBL" id="TFF67264.1"/>
    </source>
</evidence>
<dbReference type="GO" id="GO:0005886">
    <property type="term" value="C:plasma membrane"/>
    <property type="evidence" value="ECO:0007669"/>
    <property type="project" value="UniProtKB-SubCell"/>
</dbReference>
<keyword evidence="9" id="KW-1185">Reference proteome</keyword>
<dbReference type="EMBL" id="SCFR01000003">
    <property type="protein sequence ID" value="TFF67264.1"/>
    <property type="molecule type" value="Genomic_DNA"/>
</dbReference>
<accession>A0A4R9C2I4</accession>
<dbReference type="PANTHER" id="PTHR30287">
    <property type="entry name" value="MEMBRANE COMPONENT OF PREDICTED ABC SUPERFAMILY METABOLITE UPTAKE TRANSPORTER"/>
    <property type="match status" value="1"/>
</dbReference>
<feature type="domain" description="ABC3 transporter permease C-terminal" evidence="7">
    <location>
        <begin position="239"/>
        <end position="352"/>
    </location>
</feature>
<proteinExistence type="predicted"/>
<evidence type="ECO:0000256" key="3">
    <source>
        <dbReference type="ARBA" id="ARBA00022692"/>
    </source>
</evidence>
<keyword evidence="2" id="KW-1003">Cell membrane</keyword>
<comment type="caution">
    <text evidence="8">The sequence shown here is derived from an EMBL/GenBank/DDBJ whole genome shotgun (WGS) entry which is preliminary data.</text>
</comment>
<dbReference type="RefSeq" id="WP_134743870.1">
    <property type="nucleotide sequence ID" value="NZ_CP119762.1"/>
</dbReference>
<reference evidence="8 9" key="1">
    <citation type="submission" date="2019-01" db="EMBL/GenBank/DDBJ databases">
        <title>Draft Genome Sequences of Helcococcus ovis Strains Isolated from the Uterus and Vagina of Dairy Cows with Metritis.</title>
        <authorList>
            <person name="Cunha F."/>
            <person name="Jeon S.J."/>
            <person name="Kutzer P."/>
            <person name="Galvao K.N."/>
        </authorList>
    </citation>
    <scope>NUCLEOTIDE SEQUENCE [LARGE SCALE GENOMIC DNA]</scope>
    <source>
        <strain evidence="8 9">KG-37</strain>
    </source>
</reference>
<protein>
    <submittedName>
        <fullName evidence="8">ABC transporter permease</fullName>
    </submittedName>
</protein>